<dbReference type="Pfam" id="PF04205">
    <property type="entry name" value="FMN_bind"/>
    <property type="match status" value="1"/>
</dbReference>
<dbReference type="GO" id="GO:0005886">
    <property type="term" value="C:plasma membrane"/>
    <property type="evidence" value="ECO:0007669"/>
    <property type="project" value="UniProtKB-SubCell"/>
</dbReference>
<feature type="modified residue" description="FMN phosphoryl threonine" evidence="6">
    <location>
        <position position="180"/>
    </location>
</feature>
<dbReference type="GO" id="GO:0022900">
    <property type="term" value="P:electron transport chain"/>
    <property type="evidence" value="ECO:0007669"/>
    <property type="project" value="UniProtKB-UniRule"/>
</dbReference>
<feature type="domain" description="FMN-binding" evidence="7">
    <location>
        <begin position="105"/>
        <end position="197"/>
    </location>
</feature>
<keyword evidence="2 6" id="KW-0597">Phosphoprotein</keyword>
<evidence type="ECO:0000256" key="1">
    <source>
        <dbReference type="ARBA" id="ARBA00022448"/>
    </source>
</evidence>
<dbReference type="STRING" id="406100.SAMN04488052_102124"/>
<sequence length="212" mass="23147">MTPRRLLRDMLTAAGLLAVVATVGVGLVALTQQYTADRIDARRAEQTLQQLQAVLPDEHHTNNPAEDVRMVRDPRLGTEQSVPVYRARRNGEAAALVLTVVAPDGYSGPIQLLVAVDTGGEVLGVRVVDHEETPGLGDAIEARRSDWIQGFRGRSLGDPPRDQWTVRRDGGAFDQFTGATITPRAVTRAVARALDYHREHGDALFQDASEDH</sequence>
<keyword evidence="6" id="KW-1133">Transmembrane helix</keyword>
<evidence type="ECO:0000256" key="3">
    <source>
        <dbReference type="ARBA" id="ARBA00022630"/>
    </source>
</evidence>
<proteinExistence type="inferred from homology"/>
<dbReference type="EC" id="7.-.-.-" evidence="6"/>
<evidence type="ECO:0000313" key="8">
    <source>
        <dbReference type="EMBL" id="SEO67598.1"/>
    </source>
</evidence>
<dbReference type="InterPro" id="IPR010209">
    <property type="entry name" value="Ion_transpt_RnfG/RsxG"/>
</dbReference>
<dbReference type="HAMAP" id="MF_00479">
    <property type="entry name" value="RsxG_RnfG"/>
    <property type="match status" value="1"/>
</dbReference>
<dbReference type="PIRSF" id="PIRSF006091">
    <property type="entry name" value="E_trnsport_RnfG"/>
    <property type="match status" value="1"/>
</dbReference>
<comment type="subunit">
    <text evidence="6">The complex is composed of six subunits: RnfA, RnfB, RnfC, RnfD, RnfE and RnfG.</text>
</comment>
<evidence type="ECO:0000259" key="7">
    <source>
        <dbReference type="SMART" id="SM00900"/>
    </source>
</evidence>
<keyword evidence="6" id="KW-0812">Transmembrane</keyword>
<comment type="function">
    <text evidence="6">Part of a membrane-bound complex that couples electron transfer with translocation of ions across the membrane.</text>
</comment>
<dbReference type="SMART" id="SM00900">
    <property type="entry name" value="FMN_bind"/>
    <property type="match status" value="1"/>
</dbReference>
<reference evidence="8 9" key="1">
    <citation type="submission" date="2016-10" db="EMBL/GenBank/DDBJ databases">
        <authorList>
            <person name="de Groot N.N."/>
        </authorList>
    </citation>
    <scope>NUCLEOTIDE SEQUENCE [LARGE SCALE GENOMIC DNA]</scope>
    <source>
        <strain evidence="8 9">CGMCC 1.6291</strain>
    </source>
</reference>
<keyword evidence="6" id="KW-1003">Cell membrane</keyword>
<dbReference type="NCBIfam" id="TIGR01947">
    <property type="entry name" value="rnfG"/>
    <property type="match status" value="1"/>
</dbReference>
<accession>A0A1H8RN27</accession>
<keyword evidence="6" id="KW-1278">Translocase</keyword>
<evidence type="ECO:0000256" key="6">
    <source>
        <dbReference type="HAMAP-Rule" id="MF_00479"/>
    </source>
</evidence>
<evidence type="ECO:0000313" key="9">
    <source>
        <dbReference type="Proteomes" id="UP000199657"/>
    </source>
</evidence>
<keyword evidence="5 6" id="KW-0249">Electron transport</keyword>
<keyword evidence="6" id="KW-0472">Membrane</keyword>
<dbReference type="Proteomes" id="UP000199657">
    <property type="component" value="Unassembled WGS sequence"/>
</dbReference>
<name>A0A1H8RN27_9GAMM</name>
<dbReference type="EMBL" id="FOEG01000002">
    <property type="protein sequence ID" value="SEO67598.1"/>
    <property type="molecule type" value="Genomic_DNA"/>
</dbReference>
<comment type="subcellular location">
    <subcellularLocation>
        <location evidence="6">Cell inner membrane</location>
        <topology evidence="6">Single-pass membrane protein</topology>
    </subcellularLocation>
</comment>
<dbReference type="PANTHER" id="PTHR36118:SF1">
    <property type="entry name" value="ION-TRANSLOCATING OXIDOREDUCTASE COMPLEX SUBUNIT G"/>
    <property type="match status" value="1"/>
</dbReference>
<keyword evidence="9" id="KW-1185">Reference proteome</keyword>
<organism evidence="8 9">
    <name type="scientific">Aquisalimonas asiatica</name>
    <dbReference type="NCBI Taxonomy" id="406100"/>
    <lineage>
        <taxon>Bacteria</taxon>
        <taxon>Pseudomonadati</taxon>
        <taxon>Pseudomonadota</taxon>
        <taxon>Gammaproteobacteria</taxon>
        <taxon>Chromatiales</taxon>
        <taxon>Ectothiorhodospiraceae</taxon>
        <taxon>Aquisalimonas</taxon>
    </lineage>
</organism>
<dbReference type="RefSeq" id="WP_245753951.1">
    <property type="nucleotide sequence ID" value="NZ_FOEG01000002.1"/>
</dbReference>
<keyword evidence="1 6" id="KW-0813">Transport</keyword>
<dbReference type="NCBIfam" id="NF002519">
    <property type="entry name" value="PRK01908.1"/>
    <property type="match status" value="1"/>
</dbReference>
<dbReference type="GO" id="GO:0009055">
    <property type="term" value="F:electron transfer activity"/>
    <property type="evidence" value="ECO:0007669"/>
    <property type="project" value="InterPro"/>
</dbReference>
<keyword evidence="3 6" id="KW-0285">Flavoprotein</keyword>
<keyword evidence="6" id="KW-0997">Cell inner membrane</keyword>
<evidence type="ECO:0000256" key="2">
    <source>
        <dbReference type="ARBA" id="ARBA00022553"/>
    </source>
</evidence>
<dbReference type="GO" id="GO:0010181">
    <property type="term" value="F:FMN binding"/>
    <property type="evidence" value="ECO:0007669"/>
    <property type="project" value="InterPro"/>
</dbReference>
<evidence type="ECO:0000256" key="4">
    <source>
        <dbReference type="ARBA" id="ARBA00022643"/>
    </source>
</evidence>
<protein>
    <recommendedName>
        <fullName evidence="6">Ion-translocating oxidoreductase complex subunit G</fullName>
        <ecNumber evidence="6">7.-.-.-</ecNumber>
    </recommendedName>
    <alternativeName>
        <fullName evidence="6">Rnf electron transport complex subunit G</fullName>
    </alternativeName>
</protein>
<comment type="cofactor">
    <cofactor evidence="6">
        <name>FMN</name>
        <dbReference type="ChEBI" id="CHEBI:58210"/>
    </cofactor>
</comment>
<gene>
    <name evidence="6" type="primary">rnfG</name>
    <name evidence="8" type="ORF">SAMN04488052_102124</name>
</gene>
<evidence type="ECO:0000256" key="5">
    <source>
        <dbReference type="ARBA" id="ARBA00022982"/>
    </source>
</evidence>
<dbReference type="PANTHER" id="PTHR36118">
    <property type="entry name" value="ION-TRANSLOCATING OXIDOREDUCTASE COMPLEX SUBUNIT G"/>
    <property type="match status" value="1"/>
</dbReference>
<dbReference type="AlphaFoldDB" id="A0A1H8RN27"/>
<keyword evidence="4 6" id="KW-0288">FMN</keyword>
<dbReference type="InterPro" id="IPR007329">
    <property type="entry name" value="FMN-bd"/>
</dbReference>
<comment type="similarity">
    <text evidence="6">Belongs to the RnfG family.</text>
</comment>